<feature type="compositionally biased region" description="Low complexity" evidence="1">
    <location>
        <begin position="46"/>
        <end position="63"/>
    </location>
</feature>
<dbReference type="AlphaFoldDB" id="A0A3N1GGI8"/>
<evidence type="ECO:0000256" key="1">
    <source>
        <dbReference type="SAM" id="MobiDB-lite"/>
    </source>
</evidence>
<gene>
    <name evidence="2" type="ORF">EDD30_2185</name>
</gene>
<protein>
    <submittedName>
        <fullName evidence="2">Uncharacterized protein</fullName>
    </submittedName>
</protein>
<evidence type="ECO:0000313" key="3">
    <source>
        <dbReference type="Proteomes" id="UP000271683"/>
    </source>
</evidence>
<dbReference type="RefSeq" id="WP_211277814.1">
    <property type="nucleotide sequence ID" value="NZ_RJKL01000001.1"/>
</dbReference>
<comment type="caution">
    <text evidence="2">The sequence shown here is derived from an EMBL/GenBank/DDBJ whole genome shotgun (WGS) entry which is preliminary data.</text>
</comment>
<feature type="region of interest" description="Disordered" evidence="1">
    <location>
        <begin position="41"/>
        <end position="85"/>
    </location>
</feature>
<proteinExistence type="predicted"/>
<sequence length="131" mass="14398">MRYLLTVDYRSGVTDAPMPGWKPEEIKAYMDYDVALTANSWQAENTSTGTRSPAPSSPRSSPRTARHRWSRAARSPDPARCWPASTFDVDSDTRAIEIAGRISQVPGPGGTPLRQPIGVRRLMNTATVDPL</sequence>
<name>A0A3N1GGI8_9ACTN</name>
<accession>A0A3N1GGI8</accession>
<evidence type="ECO:0000313" key="2">
    <source>
        <dbReference type="EMBL" id="ROP29392.1"/>
    </source>
</evidence>
<dbReference type="Proteomes" id="UP000271683">
    <property type="component" value="Unassembled WGS sequence"/>
</dbReference>
<reference evidence="2 3" key="1">
    <citation type="submission" date="2018-11" db="EMBL/GenBank/DDBJ databases">
        <title>Sequencing the genomes of 1000 actinobacteria strains.</title>
        <authorList>
            <person name="Klenk H.-P."/>
        </authorList>
    </citation>
    <scope>NUCLEOTIDE SEQUENCE [LARGE SCALE GENOMIC DNA]</scope>
    <source>
        <strain evidence="2 3">DSM 43634</strain>
    </source>
</reference>
<dbReference type="EMBL" id="RJKL01000001">
    <property type="protein sequence ID" value="ROP29392.1"/>
    <property type="molecule type" value="Genomic_DNA"/>
</dbReference>
<organism evidence="2 3">
    <name type="scientific">Couchioplanes caeruleus</name>
    <dbReference type="NCBI Taxonomy" id="56438"/>
    <lineage>
        <taxon>Bacteria</taxon>
        <taxon>Bacillati</taxon>
        <taxon>Actinomycetota</taxon>
        <taxon>Actinomycetes</taxon>
        <taxon>Micromonosporales</taxon>
        <taxon>Micromonosporaceae</taxon>
        <taxon>Couchioplanes</taxon>
    </lineage>
</organism>